<organism evidence="1 2">
    <name type="scientific">Hyalomma asiaticum</name>
    <name type="common">Tick</name>
    <dbReference type="NCBI Taxonomy" id="266040"/>
    <lineage>
        <taxon>Eukaryota</taxon>
        <taxon>Metazoa</taxon>
        <taxon>Ecdysozoa</taxon>
        <taxon>Arthropoda</taxon>
        <taxon>Chelicerata</taxon>
        <taxon>Arachnida</taxon>
        <taxon>Acari</taxon>
        <taxon>Parasitiformes</taxon>
        <taxon>Ixodida</taxon>
        <taxon>Ixodoidea</taxon>
        <taxon>Ixodidae</taxon>
        <taxon>Hyalomminae</taxon>
        <taxon>Hyalomma</taxon>
    </lineage>
</organism>
<evidence type="ECO:0000313" key="2">
    <source>
        <dbReference type="Proteomes" id="UP000821845"/>
    </source>
</evidence>
<accession>A0ACB7SAM6</accession>
<evidence type="ECO:0000313" key="1">
    <source>
        <dbReference type="EMBL" id="KAH6930974.1"/>
    </source>
</evidence>
<reference evidence="1" key="1">
    <citation type="submission" date="2020-05" db="EMBL/GenBank/DDBJ databases">
        <title>Large-scale comparative analyses of tick genomes elucidate their genetic diversity and vector capacities.</title>
        <authorList>
            <person name="Jia N."/>
            <person name="Wang J."/>
            <person name="Shi W."/>
            <person name="Du L."/>
            <person name="Sun Y."/>
            <person name="Zhan W."/>
            <person name="Jiang J."/>
            <person name="Wang Q."/>
            <person name="Zhang B."/>
            <person name="Ji P."/>
            <person name="Sakyi L.B."/>
            <person name="Cui X."/>
            <person name="Yuan T."/>
            <person name="Jiang B."/>
            <person name="Yang W."/>
            <person name="Lam T.T.-Y."/>
            <person name="Chang Q."/>
            <person name="Ding S."/>
            <person name="Wang X."/>
            <person name="Zhu J."/>
            <person name="Ruan X."/>
            <person name="Zhao L."/>
            <person name="Wei J."/>
            <person name="Que T."/>
            <person name="Du C."/>
            <person name="Cheng J."/>
            <person name="Dai P."/>
            <person name="Han X."/>
            <person name="Huang E."/>
            <person name="Gao Y."/>
            <person name="Liu J."/>
            <person name="Shao H."/>
            <person name="Ye R."/>
            <person name="Li L."/>
            <person name="Wei W."/>
            <person name="Wang X."/>
            <person name="Wang C."/>
            <person name="Yang T."/>
            <person name="Huo Q."/>
            <person name="Li W."/>
            <person name="Guo W."/>
            <person name="Chen H."/>
            <person name="Zhou L."/>
            <person name="Ni X."/>
            <person name="Tian J."/>
            <person name="Zhou Y."/>
            <person name="Sheng Y."/>
            <person name="Liu T."/>
            <person name="Pan Y."/>
            <person name="Xia L."/>
            <person name="Li J."/>
            <person name="Zhao F."/>
            <person name="Cao W."/>
        </authorList>
    </citation>
    <scope>NUCLEOTIDE SEQUENCE</scope>
    <source>
        <strain evidence="1">Hyas-2018</strain>
    </source>
</reference>
<comment type="caution">
    <text evidence="1">The sequence shown here is derived from an EMBL/GenBank/DDBJ whole genome shotgun (WGS) entry which is preliminary data.</text>
</comment>
<protein>
    <submittedName>
        <fullName evidence="1">Uncharacterized protein</fullName>
    </submittedName>
</protein>
<dbReference type="EMBL" id="CM023485">
    <property type="protein sequence ID" value="KAH6930974.1"/>
    <property type="molecule type" value="Genomic_DNA"/>
</dbReference>
<dbReference type="Proteomes" id="UP000821845">
    <property type="component" value="Chromosome 5"/>
</dbReference>
<sequence>MESLNRHLESCPYSRTLCPDCGSPILPSELSVHQRERCSKRLVRCSRECGLNLTADRVRSHSCSQEMRNHIVSLERQTDHWRQSVQRLQRQVDELTSRLAMGTGHGYMM</sequence>
<name>A0ACB7SAM6_HYAAI</name>
<gene>
    <name evidence="1" type="ORF">HPB50_021156</name>
</gene>
<proteinExistence type="predicted"/>
<keyword evidence="2" id="KW-1185">Reference proteome</keyword>